<keyword evidence="1" id="KW-0540">Nuclease</keyword>
<dbReference type="GO" id="GO:0004527">
    <property type="term" value="F:exonuclease activity"/>
    <property type="evidence" value="ECO:0007669"/>
    <property type="project" value="UniProtKB-KW"/>
</dbReference>
<proteinExistence type="predicted"/>
<accession>A0A146KCS8</accession>
<keyword evidence="1" id="KW-0269">Exonuclease</keyword>
<name>A0A146KCS8_9EUKA</name>
<gene>
    <name evidence="1" type="ORF">TPC1_14463</name>
</gene>
<protein>
    <submittedName>
        <fullName evidence="1">Exonuclease family protein</fullName>
    </submittedName>
</protein>
<reference evidence="1" key="1">
    <citation type="submission" date="2015-07" db="EMBL/GenBank/DDBJ databases">
        <title>Adaptation to a free-living lifestyle via gene acquisitions in the diplomonad Trepomonas sp. PC1.</title>
        <authorList>
            <person name="Xu F."/>
            <person name="Jerlstrom-Hultqvist J."/>
            <person name="Kolisko M."/>
            <person name="Simpson A.G.B."/>
            <person name="Roger A.J."/>
            <person name="Svard S.G."/>
            <person name="Andersson J.O."/>
        </authorList>
    </citation>
    <scope>NUCLEOTIDE SEQUENCE</scope>
    <source>
        <strain evidence="1">PC1</strain>
    </source>
</reference>
<dbReference type="Gene3D" id="3.40.50.1010">
    <property type="entry name" value="5'-nuclease"/>
    <property type="match status" value="1"/>
</dbReference>
<sequence>LFKAIGAGQQIRLQDLKGKRIIIDGFNFAFQMAKRLAPSVLLNNQPGKSCIEFKKFVEPFVKTCSYVFLVFDGQQLPTKSIISIQRQKQQDKFLVQVKEEVAKNNLSPLAKK</sequence>
<feature type="non-terminal residue" evidence="1">
    <location>
        <position position="112"/>
    </location>
</feature>
<feature type="non-terminal residue" evidence="1">
    <location>
        <position position="1"/>
    </location>
</feature>
<keyword evidence="1" id="KW-0378">Hydrolase</keyword>
<dbReference type="SUPFAM" id="SSF88723">
    <property type="entry name" value="PIN domain-like"/>
    <property type="match status" value="1"/>
</dbReference>
<organism evidence="1">
    <name type="scientific">Trepomonas sp. PC1</name>
    <dbReference type="NCBI Taxonomy" id="1076344"/>
    <lineage>
        <taxon>Eukaryota</taxon>
        <taxon>Metamonada</taxon>
        <taxon>Diplomonadida</taxon>
        <taxon>Hexamitidae</taxon>
        <taxon>Hexamitinae</taxon>
        <taxon>Trepomonas</taxon>
    </lineage>
</organism>
<dbReference type="AlphaFoldDB" id="A0A146KCS8"/>
<evidence type="ECO:0000313" key="1">
    <source>
        <dbReference type="EMBL" id="JAP93306.1"/>
    </source>
</evidence>
<dbReference type="EMBL" id="GDID01003300">
    <property type="protein sequence ID" value="JAP93306.1"/>
    <property type="molecule type" value="Transcribed_RNA"/>
</dbReference>
<dbReference type="InterPro" id="IPR029060">
    <property type="entry name" value="PIN-like_dom_sf"/>
</dbReference>